<evidence type="ECO:0000256" key="1">
    <source>
        <dbReference type="ARBA" id="ARBA00022679"/>
    </source>
</evidence>
<feature type="region of interest" description="Disordered" evidence="3">
    <location>
        <begin position="1"/>
        <end position="21"/>
    </location>
</feature>
<dbReference type="AlphaFoldDB" id="A0A4Y7KEM8"/>
<feature type="compositionally biased region" description="Pro residues" evidence="3">
    <location>
        <begin position="7"/>
        <end position="16"/>
    </location>
</feature>
<dbReference type="Gene3D" id="3.40.630.30">
    <property type="match status" value="1"/>
</dbReference>
<evidence type="ECO:0000259" key="4">
    <source>
        <dbReference type="PROSITE" id="PS51186"/>
    </source>
</evidence>
<dbReference type="InterPro" id="IPR000182">
    <property type="entry name" value="GNAT_dom"/>
</dbReference>
<evidence type="ECO:0000256" key="2">
    <source>
        <dbReference type="ARBA" id="ARBA00023315"/>
    </source>
</evidence>
<dbReference type="FunFam" id="3.40.630.30:FF:000099">
    <property type="entry name" value="probable acetyltransferase NATA1-like"/>
    <property type="match status" value="1"/>
</dbReference>
<keyword evidence="2" id="KW-0012">Acyltransferase</keyword>
<dbReference type="InterPro" id="IPR016181">
    <property type="entry name" value="Acyl_CoA_acyltransferase"/>
</dbReference>
<dbReference type="OrthoDB" id="7305308at2759"/>
<dbReference type="GO" id="GO:0008080">
    <property type="term" value="F:N-acetyltransferase activity"/>
    <property type="evidence" value="ECO:0007669"/>
    <property type="project" value="UniProtKB-ARBA"/>
</dbReference>
<organism evidence="5 6">
    <name type="scientific">Papaver somniferum</name>
    <name type="common">Opium poppy</name>
    <dbReference type="NCBI Taxonomy" id="3469"/>
    <lineage>
        <taxon>Eukaryota</taxon>
        <taxon>Viridiplantae</taxon>
        <taxon>Streptophyta</taxon>
        <taxon>Embryophyta</taxon>
        <taxon>Tracheophyta</taxon>
        <taxon>Spermatophyta</taxon>
        <taxon>Magnoliopsida</taxon>
        <taxon>Ranunculales</taxon>
        <taxon>Papaveraceae</taxon>
        <taxon>Papaveroideae</taxon>
        <taxon>Papaver</taxon>
    </lineage>
</organism>
<dbReference type="PROSITE" id="PS51186">
    <property type="entry name" value="GNAT"/>
    <property type="match status" value="1"/>
</dbReference>
<sequence>MAAAAAGPPPPTPTPIPSMTLPENPAANAIFVRIRLAVPTDVPHIHKLIHQMAVFERLTHLFEATQENLTTTLFNSPPFKSFTVFILEVSRLPFPNDRHSVNPNYPSVTQMVNLDTNIEDPEAHNFQVDSDVVVAGFTLFFPNYSTFLARPGFYIEDIFVRECYRRKGLGKMLLSAVAAQAVKMGYGRVEWCVLDWNINAIKFYEEMGAQVFQEWRICRLTGDALNGCGGGN</sequence>
<name>A0A4Y7KEM8_PAPSO</name>
<dbReference type="PANTHER" id="PTHR10545:SF29">
    <property type="entry name" value="GH14572P-RELATED"/>
    <property type="match status" value="1"/>
</dbReference>
<dbReference type="STRING" id="3469.A0A4Y7KEM8"/>
<evidence type="ECO:0000313" key="5">
    <source>
        <dbReference type="EMBL" id="RZC70488.1"/>
    </source>
</evidence>
<dbReference type="InterPro" id="IPR051016">
    <property type="entry name" value="Diverse_Substrate_AcTransf"/>
</dbReference>
<dbReference type="PANTHER" id="PTHR10545">
    <property type="entry name" value="DIAMINE N-ACETYLTRANSFERASE"/>
    <property type="match status" value="1"/>
</dbReference>
<dbReference type="EMBL" id="CM010721">
    <property type="protein sequence ID" value="RZC70488.1"/>
    <property type="molecule type" value="Genomic_DNA"/>
</dbReference>
<dbReference type="SUPFAM" id="SSF55729">
    <property type="entry name" value="Acyl-CoA N-acyltransferases (Nat)"/>
    <property type="match status" value="1"/>
</dbReference>
<proteinExistence type="predicted"/>
<protein>
    <recommendedName>
        <fullName evidence="4">N-acetyltransferase domain-containing protein</fullName>
    </recommendedName>
</protein>
<dbReference type="Proteomes" id="UP000316621">
    <property type="component" value="Chromosome 7"/>
</dbReference>
<dbReference type="OMA" id="LAIKMRC"/>
<gene>
    <name evidence="5" type="ORF">C5167_033619</name>
</gene>
<dbReference type="Pfam" id="PF00583">
    <property type="entry name" value="Acetyltransf_1"/>
    <property type="match status" value="1"/>
</dbReference>
<reference evidence="5 6" key="1">
    <citation type="journal article" date="2018" name="Science">
        <title>The opium poppy genome and morphinan production.</title>
        <authorList>
            <person name="Guo L."/>
            <person name="Winzer T."/>
            <person name="Yang X."/>
            <person name="Li Y."/>
            <person name="Ning Z."/>
            <person name="He Z."/>
            <person name="Teodor R."/>
            <person name="Lu Y."/>
            <person name="Bowser T.A."/>
            <person name="Graham I.A."/>
            <person name="Ye K."/>
        </authorList>
    </citation>
    <scope>NUCLEOTIDE SEQUENCE [LARGE SCALE GENOMIC DNA]</scope>
    <source>
        <strain evidence="6">cv. HN1</strain>
        <tissue evidence="5">Leaves</tissue>
    </source>
</reference>
<keyword evidence="1" id="KW-0808">Transferase</keyword>
<evidence type="ECO:0000313" key="6">
    <source>
        <dbReference type="Proteomes" id="UP000316621"/>
    </source>
</evidence>
<feature type="domain" description="N-acetyltransferase" evidence="4">
    <location>
        <begin position="88"/>
        <end position="223"/>
    </location>
</feature>
<dbReference type="CDD" id="cd04301">
    <property type="entry name" value="NAT_SF"/>
    <property type="match status" value="1"/>
</dbReference>
<dbReference type="Gramene" id="RZC70488">
    <property type="protein sequence ID" value="RZC70488"/>
    <property type="gene ID" value="C5167_033619"/>
</dbReference>
<keyword evidence="6" id="KW-1185">Reference proteome</keyword>
<accession>A0A4Y7KEM8</accession>
<evidence type="ECO:0000256" key="3">
    <source>
        <dbReference type="SAM" id="MobiDB-lite"/>
    </source>
</evidence>